<dbReference type="EnsemblPlants" id="TraesCS4D02G144200.1">
    <property type="protein sequence ID" value="TraesCS4D02G144200.1.cds1"/>
    <property type="gene ID" value="TraesCS4D02G144200"/>
</dbReference>
<reference evidence="1" key="2">
    <citation type="submission" date="2018-10" db="UniProtKB">
        <authorList>
            <consortium name="EnsemblPlants"/>
        </authorList>
    </citation>
    <scope>IDENTIFICATION</scope>
</reference>
<proteinExistence type="predicted"/>
<evidence type="ECO:0000313" key="2">
    <source>
        <dbReference type="Proteomes" id="UP000019116"/>
    </source>
</evidence>
<dbReference type="SMR" id="A0A3B6JG37"/>
<dbReference type="Gramene" id="TraesROB_scaffold_066188_01G000300.1">
    <property type="protein sequence ID" value="TraesROB_scaffold_066188_01G000300.1"/>
    <property type="gene ID" value="TraesROB_scaffold_066188_01G000300"/>
</dbReference>
<reference evidence="1" key="1">
    <citation type="submission" date="2018-08" db="EMBL/GenBank/DDBJ databases">
        <authorList>
            <person name="Rossello M."/>
        </authorList>
    </citation>
    <scope>NUCLEOTIDE SEQUENCE [LARGE SCALE GENOMIC DNA]</scope>
    <source>
        <strain evidence="1">cv. Chinese Spring</strain>
    </source>
</reference>
<dbReference type="Gramene" id="TraesWEE_scaffold_108749_01G000100.1">
    <property type="protein sequence ID" value="TraesWEE_scaffold_108749_01G000100.1"/>
    <property type="gene ID" value="TraesWEE_scaffold_108749_01G000100"/>
</dbReference>
<keyword evidence="2" id="KW-1185">Reference proteome</keyword>
<dbReference type="AlphaFoldDB" id="A0A3B6JG37"/>
<dbReference type="Gramene" id="TraesCAD_scaffold_099976_01G000300.1">
    <property type="protein sequence ID" value="TraesCAD_scaffold_099976_01G000300.1"/>
    <property type="gene ID" value="TraesCAD_scaffold_099976_01G000300"/>
</dbReference>
<sequence>MGSREPLGTPYPDYLDTQVSETIILHGLDKFVDHTLAAERKRKRDALMDEELSIFSSMTETVKEVASTIRESKPVNVHSSLYGTVMHTIGFNEALMLALSHRLENMAPSLGFVRM</sequence>
<name>A0A3B6JG37_WHEAT</name>
<dbReference type="Gramene" id="TraesSTA4D03G02455880.1">
    <property type="protein sequence ID" value="TraesSTA4D03G02455880.1.CDS1"/>
    <property type="gene ID" value="TraesSTA4D03G02455880"/>
</dbReference>
<protein>
    <submittedName>
        <fullName evidence="1">Uncharacterized protein</fullName>
    </submittedName>
</protein>
<evidence type="ECO:0000313" key="1">
    <source>
        <dbReference type="EnsemblPlants" id="TraesCS4D02G144200.1.cds1"/>
    </source>
</evidence>
<accession>A0A3B6JG37</accession>
<dbReference type="Proteomes" id="UP000019116">
    <property type="component" value="Chromosome 4D"/>
</dbReference>
<dbReference type="PANTHER" id="PTHR47127">
    <property type="entry name" value="10A19I.15"/>
    <property type="match status" value="1"/>
</dbReference>
<dbReference type="Gramene" id="TraesRN4D0100304300.1">
    <property type="protein sequence ID" value="TraesRN4D0100304300.1"/>
    <property type="gene ID" value="TraesRN4D0100304300"/>
</dbReference>
<dbReference type="Gramene" id="TraesCLE_scaffold_089289_01G000300.1">
    <property type="protein sequence ID" value="TraesCLE_scaffold_089289_01G000300.1"/>
    <property type="gene ID" value="TraesCLE_scaffold_089289_01G000300"/>
</dbReference>
<dbReference type="Gramene" id="TraesCS4D03G0294000.1">
    <property type="protein sequence ID" value="TraesCS4D03G0294000.1.CDS1"/>
    <property type="gene ID" value="TraesCS4D03G0294000"/>
</dbReference>
<dbReference type="OrthoDB" id="686209at2759"/>
<dbReference type="Gramene" id="TraesCS4D02G144200.1">
    <property type="protein sequence ID" value="TraesCS4D02G144200.1.cds1"/>
    <property type="gene ID" value="TraesCS4D02G144200"/>
</dbReference>
<organism evidence="1">
    <name type="scientific">Triticum aestivum</name>
    <name type="common">Wheat</name>
    <dbReference type="NCBI Taxonomy" id="4565"/>
    <lineage>
        <taxon>Eukaryota</taxon>
        <taxon>Viridiplantae</taxon>
        <taxon>Streptophyta</taxon>
        <taxon>Embryophyta</taxon>
        <taxon>Tracheophyta</taxon>
        <taxon>Spermatophyta</taxon>
        <taxon>Magnoliopsida</taxon>
        <taxon>Liliopsida</taxon>
        <taxon>Poales</taxon>
        <taxon>Poaceae</taxon>
        <taxon>BOP clade</taxon>
        <taxon>Pooideae</taxon>
        <taxon>Triticodae</taxon>
        <taxon>Triticeae</taxon>
        <taxon>Triticinae</taxon>
        <taxon>Triticum</taxon>
    </lineage>
</organism>